<keyword evidence="2" id="KW-1185">Reference proteome</keyword>
<dbReference type="EMBL" id="CP150850">
    <property type="protein sequence ID" value="WZW57340.1"/>
    <property type="molecule type" value="Genomic_DNA"/>
</dbReference>
<gene>
    <name evidence="1" type="ORF">WN985_17940</name>
</gene>
<accession>A0ABZ3BV20</accession>
<protein>
    <submittedName>
        <fullName evidence="1">Uncharacterized protein</fullName>
    </submittedName>
</protein>
<name>A0ABZ3BV20_BURPY</name>
<reference evidence="1 2" key="1">
    <citation type="submission" date="2024-04" db="EMBL/GenBank/DDBJ databases">
        <title>Biological Control Activity of Plant Growth Promoting Rhizobacteria Burkholderia pyrrocinia BX1 against Tobacco black shank Introduction Tobacco black shank (TBS) caused by the oomycete Phytophthora. nicotianae (P. nicotianae) has become a destructive soil.</title>
        <authorList>
            <person name="Liu X."/>
            <person name="Shu C."/>
        </authorList>
    </citation>
    <scope>NUCLEOTIDE SEQUENCE [LARGE SCALE GENOMIC DNA]</scope>
    <source>
        <strain evidence="1 2">BX1</strain>
    </source>
</reference>
<dbReference type="RefSeq" id="WP_342310996.1">
    <property type="nucleotide sequence ID" value="NZ_CP150850.1"/>
</dbReference>
<evidence type="ECO:0000313" key="1">
    <source>
        <dbReference type="EMBL" id="WZW57340.1"/>
    </source>
</evidence>
<organism evidence="1 2">
    <name type="scientific">Burkholderia pyrrocinia</name>
    <name type="common">Pseudomonas pyrrocinia</name>
    <dbReference type="NCBI Taxonomy" id="60550"/>
    <lineage>
        <taxon>Bacteria</taxon>
        <taxon>Pseudomonadati</taxon>
        <taxon>Pseudomonadota</taxon>
        <taxon>Betaproteobacteria</taxon>
        <taxon>Burkholderiales</taxon>
        <taxon>Burkholderiaceae</taxon>
        <taxon>Burkholderia</taxon>
        <taxon>Burkholderia cepacia complex</taxon>
    </lineage>
</organism>
<evidence type="ECO:0000313" key="2">
    <source>
        <dbReference type="Proteomes" id="UP001484179"/>
    </source>
</evidence>
<proteinExistence type="predicted"/>
<sequence>MIDRSKQANTAELKRFRVNGNVWIAVDEMPTGVDVPMAWRELLIAPDHALAGRLMRMWAGVADRLPAVAEFFHKTLMRPAVFEREGGDIVLLDPDSIACDELNFFIGYPLTDGNAWPP</sequence>
<dbReference type="Proteomes" id="UP001484179">
    <property type="component" value="Chromosome 2"/>
</dbReference>